<dbReference type="SUPFAM" id="SSF52833">
    <property type="entry name" value="Thioredoxin-like"/>
    <property type="match status" value="1"/>
</dbReference>
<dbReference type="AlphaFoldDB" id="A0A1B9A0J8"/>
<gene>
    <name evidence="1" type="ORF">BBI01_02710</name>
</gene>
<evidence type="ECO:0000313" key="1">
    <source>
        <dbReference type="EMBL" id="OCA77386.1"/>
    </source>
</evidence>
<evidence type="ECO:0000313" key="2">
    <source>
        <dbReference type="Proteomes" id="UP000092651"/>
    </source>
</evidence>
<comment type="caution">
    <text evidence="1">The sequence shown here is derived from an EMBL/GenBank/DDBJ whole genome shotgun (WGS) entry which is preliminary data.</text>
</comment>
<evidence type="ECO:0008006" key="3">
    <source>
        <dbReference type="Google" id="ProtNLM"/>
    </source>
</evidence>
<proteinExistence type="predicted"/>
<sequence length="202" mass="23429">MITPIHDHSYEKAFTIVHHTLTFCLQKKKEATMAEKIDKIREEWKKNRIDFFVGSTPQPFSAKTMNSHQFNSKDYNGKNLLIFIYGKKSLERDHNLSYNMTDDLNRLFTEYKDQTGFIGILEGLEDDKTVYEKALKDAGNIQFEQIDNTKSPQRQEQIKYNIFCTPARILINSNGKVIHSSCGGATDQELIRKLDSIKTQQK</sequence>
<protein>
    <recommendedName>
        <fullName evidence="3">Alkyl hydroperoxide reductase subunit C/ Thiol specific antioxidant domain-containing protein</fullName>
    </recommendedName>
</protein>
<dbReference type="EMBL" id="MAYH01000001">
    <property type="protein sequence ID" value="OCA77386.1"/>
    <property type="molecule type" value="Genomic_DNA"/>
</dbReference>
<keyword evidence="2" id="KW-1185">Reference proteome</keyword>
<organism evidence="1 2">
    <name type="scientific">Chryseobacterium artocarpi</name>
    <dbReference type="NCBI Taxonomy" id="1414727"/>
    <lineage>
        <taxon>Bacteria</taxon>
        <taxon>Pseudomonadati</taxon>
        <taxon>Bacteroidota</taxon>
        <taxon>Flavobacteriia</taxon>
        <taxon>Flavobacteriales</taxon>
        <taxon>Weeksellaceae</taxon>
        <taxon>Chryseobacterium group</taxon>
        <taxon>Chryseobacterium</taxon>
    </lineage>
</organism>
<dbReference type="InterPro" id="IPR036249">
    <property type="entry name" value="Thioredoxin-like_sf"/>
</dbReference>
<accession>A0A1B9A0J8</accession>
<dbReference type="Proteomes" id="UP000092651">
    <property type="component" value="Unassembled WGS sequence"/>
</dbReference>
<dbReference type="Gene3D" id="3.40.30.10">
    <property type="entry name" value="Glutaredoxin"/>
    <property type="match status" value="1"/>
</dbReference>
<reference evidence="1 2" key="1">
    <citation type="submission" date="2016-07" db="EMBL/GenBank/DDBJ databases">
        <authorList>
            <person name="Jeong J.-J."/>
            <person name="Kim D.W."/>
            <person name="Sang M.K."/>
            <person name="Choi I.-G."/>
            <person name="Kim K.D."/>
        </authorList>
    </citation>
    <scope>NUCLEOTIDE SEQUENCE [LARGE SCALE GENOMIC DNA]</scope>
    <source>
        <strain evidence="1 2">UTM-3</strain>
    </source>
</reference>
<name>A0A1B9A0J8_9FLAO</name>